<dbReference type="InterPro" id="IPR025827">
    <property type="entry name" value="Zn_ribbon_recom_dom"/>
</dbReference>
<name>A0ABV4D5Y9_9LACT</name>
<keyword evidence="5" id="KW-0175">Coiled coil</keyword>
<feature type="domain" description="Recombinase" evidence="7">
    <location>
        <begin position="160"/>
        <end position="266"/>
    </location>
</feature>
<dbReference type="InterPro" id="IPR038109">
    <property type="entry name" value="DNA_bind_recomb_sf"/>
</dbReference>
<evidence type="ECO:0000259" key="6">
    <source>
        <dbReference type="PROSITE" id="PS51736"/>
    </source>
</evidence>
<dbReference type="Pfam" id="PF07508">
    <property type="entry name" value="Recombinase"/>
    <property type="match status" value="1"/>
</dbReference>
<dbReference type="PROSITE" id="PS00397">
    <property type="entry name" value="RECOMBINASES_1"/>
    <property type="match status" value="1"/>
</dbReference>
<protein>
    <submittedName>
        <fullName evidence="8">Recombinase family protein</fullName>
    </submittedName>
</protein>
<evidence type="ECO:0000256" key="2">
    <source>
        <dbReference type="ARBA" id="ARBA00023125"/>
    </source>
</evidence>
<keyword evidence="3" id="KW-0233">DNA recombination</keyword>
<dbReference type="Gene3D" id="3.40.50.1390">
    <property type="entry name" value="Resolvase, N-terminal catalytic domain"/>
    <property type="match status" value="1"/>
</dbReference>
<dbReference type="SUPFAM" id="SSF53041">
    <property type="entry name" value="Resolvase-like"/>
    <property type="match status" value="1"/>
</dbReference>
<organism evidence="8 9">
    <name type="scientific">Lactococcus ileimucosae</name>
    <dbReference type="NCBI Taxonomy" id="2941329"/>
    <lineage>
        <taxon>Bacteria</taxon>
        <taxon>Bacillati</taxon>
        <taxon>Bacillota</taxon>
        <taxon>Bacilli</taxon>
        <taxon>Lactobacillales</taxon>
        <taxon>Streptococcaceae</taxon>
        <taxon>Lactococcus</taxon>
    </lineage>
</organism>
<keyword evidence="2" id="KW-0238">DNA-binding</keyword>
<dbReference type="Pfam" id="PF13408">
    <property type="entry name" value="Zn_ribbon_recom"/>
    <property type="match status" value="1"/>
</dbReference>
<gene>
    <name evidence="8" type="ORF">AALA52_03525</name>
</gene>
<keyword evidence="9" id="KW-1185">Reference proteome</keyword>
<evidence type="ECO:0000313" key="9">
    <source>
        <dbReference type="Proteomes" id="UP001565283"/>
    </source>
</evidence>
<accession>A0ABV4D5Y9</accession>
<feature type="coiled-coil region" evidence="5">
    <location>
        <begin position="402"/>
        <end position="429"/>
    </location>
</feature>
<keyword evidence="1" id="KW-0229">DNA integration</keyword>
<evidence type="ECO:0000256" key="5">
    <source>
        <dbReference type="SAM" id="Coils"/>
    </source>
</evidence>
<feature type="active site" description="O-(5'-phospho-DNA)-serine intermediate" evidence="4">
    <location>
        <position position="11"/>
    </location>
</feature>
<reference evidence="8 9" key="1">
    <citation type="submission" date="2024-03" db="EMBL/GenBank/DDBJ databases">
        <title>Mouse gut bacterial collection (mGBC) of GemPharmatech.</title>
        <authorList>
            <person name="He Y."/>
            <person name="Dong L."/>
            <person name="Wu D."/>
            <person name="Gao X."/>
            <person name="Lin Z."/>
        </authorList>
    </citation>
    <scope>NUCLEOTIDE SEQUENCE [LARGE SCALE GENOMIC DNA]</scope>
    <source>
        <strain evidence="8 9">61-15</strain>
    </source>
</reference>
<dbReference type="CDD" id="cd00338">
    <property type="entry name" value="Ser_Recombinase"/>
    <property type="match status" value="1"/>
</dbReference>
<dbReference type="InterPro" id="IPR006118">
    <property type="entry name" value="Recombinase_CS"/>
</dbReference>
<dbReference type="InterPro" id="IPR036162">
    <property type="entry name" value="Resolvase-like_N_sf"/>
</dbReference>
<dbReference type="Gene3D" id="3.90.1750.20">
    <property type="entry name" value="Putative Large Serine Recombinase, Chain B, Domain 2"/>
    <property type="match status" value="1"/>
</dbReference>
<dbReference type="PROSITE" id="PS51736">
    <property type="entry name" value="RECOMBINASES_3"/>
    <property type="match status" value="1"/>
</dbReference>
<dbReference type="InterPro" id="IPR011109">
    <property type="entry name" value="DNA_bind_recombinase_dom"/>
</dbReference>
<dbReference type="InterPro" id="IPR006119">
    <property type="entry name" value="Resolv_N"/>
</dbReference>
<dbReference type="Proteomes" id="UP001565283">
    <property type="component" value="Unassembled WGS sequence"/>
</dbReference>
<dbReference type="PANTHER" id="PTHR30461:SF23">
    <property type="entry name" value="DNA RECOMBINASE-RELATED"/>
    <property type="match status" value="1"/>
</dbReference>
<dbReference type="EMBL" id="JBCLSH010000008">
    <property type="protein sequence ID" value="MEY8443315.1"/>
    <property type="molecule type" value="Genomic_DNA"/>
</dbReference>
<evidence type="ECO:0000256" key="4">
    <source>
        <dbReference type="PROSITE-ProRule" id="PRU10137"/>
    </source>
</evidence>
<feature type="domain" description="Resolvase/invertase-type recombinase catalytic" evidence="6">
    <location>
        <begin position="3"/>
        <end position="151"/>
    </location>
</feature>
<dbReference type="RefSeq" id="WP_369948031.1">
    <property type="nucleotide sequence ID" value="NZ_JBCLSH010000008.1"/>
</dbReference>
<proteinExistence type="predicted"/>
<sequence>MKNVAIYCRVSTIGQADDGYSIGEQQDKLQKYCDIMGWEVAEVYTDAGFSGSSIERPAMQKMLIDARQKRFNTILVYKLDRLSRNTSDSLYLIKEVFKSNDIEFVSLNEKIDTSNAMGEFFFTLLAAVAEMERKTITERMSLGRLGRAKAGKPMSYQLPPFGYDRNKEKDILEIVPLEAEIVKKIYTNYLNGESITKICKNLNAMGYVGKKNKRWSHSTVRGVLTNPVYIAKGKFKGKMYEQKHEKIIDDDVFWSVQSEIEKRQIKAAQLTNQPRPFQSKYMLSGLMRCGYCGANIMSITGNRRSNGTAPIRYECVNRKDYKGLLPPDKEKCTSGFYRRLELEAYVIDYLSKLKTDKAKLNSIINNNSANSIDSDVINREIKSIDKKINKENFLFRNDYIDEVELQANIKSLIKRKKALESQLLNEEKNSALKQKRILLQNFISSEDIKEMDYEQQKKMVKTFISNIIVTAEKITINFNF</sequence>
<comment type="caution">
    <text evidence="8">The sequence shown here is derived from an EMBL/GenBank/DDBJ whole genome shotgun (WGS) entry which is preliminary data.</text>
</comment>
<evidence type="ECO:0000313" key="8">
    <source>
        <dbReference type="EMBL" id="MEY8443315.1"/>
    </source>
</evidence>
<dbReference type="SMART" id="SM00857">
    <property type="entry name" value="Resolvase"/>
    <property type="match status" value="1"/>
</dbReference>
<dbReference type="InterPro" id="IPR050639">
    <property type="entry name" value="SSR_resolvase"/>
</dbReference>
<dbReference type="Pfam" id="PF00239">
    <property type="entry name" value="Resolvase"/>
    <property type="match status" value="1"/>
</dbReference>
<dbReference type="PROSITE" id="PS51737">
    <property type="entry name" value="RECOMBINASE_DNA_BIND"/>
    <property type="match status" value="1"/>
</dbReference>
<evidence type="ECO:0000256" key="1">
    <source>
        <dbReference type="ARBA" id="ARBA00022908"/>
    </source>
</evidence>
<evidence type="ECO:0000259" key="7">
    <source>
        <dbReference type="PROSITE" id="PS51737"/>
    </source>
</evidence>
<evidence type="ECO:0000256" key="3">
    <source>
        <dbReference type="ARBA" id="ARBA00023172"/>
    </source>
</evidence>
<dbReference type="PANTHER" id="PTHR30461">
    <property type="entry name" value="DNA-INVERTASE FROM LAMBDOID PROPHAGE"/>
    <property type="match status" value="1"/>
</dbReference>